<dbReference type="PANTHER" id="PTHR43155:SF2">
    <property type="entry name" value="CYCLIC DI-GMP PHOSPHODIESTERASE PA4108"/>
    <property type="match status" value="1"/>
</dbReference>
<dbReference type="AlphaFoldDB" id="E6PEC2"/>
<reference evidence="2" key="1">
    <citation type="submission" date="2009-10" db="EMBL/GenBank/DDBJ databases">
        <title>Diversity of trophic interactions inside an arsenic-rich microbial ecosystem.</title>
        <authorList>
            <person name="Bertin P.N."/>
            <person name="Heinrich-Salmeron A."/>
            <person name="Pelletier E."/>
            <person name="Goulhen-Chollet F."/>
            <person name="Arsene-Ploetze F."/>
            <person name="Gallien S."/>
            <person name="Calteau A."/>
            <person name="Vallenet D."/>
            <person name="Casiot C."/>
            <person name="Chane-Woon-Ming B."/>
            <person name="Giloteaux L."/>
            <person name="Barakat M."/>
            <person name="Bonnefoy V."/>
            <person name="Bruneel O."/>
            <person name="Chandler M."/>
            <person name="Cleiss J."/>
            <person name="Duran R."/>
            <person name="Elbaz-Poulichet F."/>
            <person name="Fonknechten N."/>
            <person name="Lauga B."/>
            <person name="Mornico D."/>
            <person name="Ortet P."/>
            <person name="Schaeffer C."/>
            <person name="Siguier P."/>
            <person name="Alexander Thil Smith A."/>
            <person name="Van Dorsselaer A."/>
            <person name="Weissenbach J."/>
            <person name="Medigue C."/>
            <person name="Le Paslier D."/>
        </authorList>
    </citation>
    <scope>NUCLEOTIDE SEQUENCE</scope>
</reference>
<proteinExistence type="predicted"/>
<dbReference type="PROSITE" id="PS51832">
    <property type="entry name" value="HD_GYP"/>
    <property type="match status" value="1"/>
</dbReference>
<dbReference type="PANTHER" id="PTHR43155">
    <property type="entry name" value="CYCLIC DI-GMP PHOSPHODIESTERASE PA4108-RELATED"/>
    <property type="match status" value="1"/>
</dbReference>
<name>E6PEC2_9ZZZZ</name>
<dbReference type="Gene3D" id="1.10.3210.10">
    <property type="entry name" value="Hypothetical protein af1432"/>
    <property type="match status" value="1"/>
</dbReference>
<dbReference type="SUPFAM" id="SSF109604">
    <property type="entry name" value="HD-domain/PDEase-like"/>
    <property type="match status" value="1"/>
</dbReference>
<dbReference type="InterPro" id="IPR037522">
    <property type="entry name" value="HD_GYP_dom"/>
</dbReference>
<evidence type="ECO:0000313" key="2">
    <source>
        <dbReference type="EMBL" id="CBH74807.1"/>
    </source>
</evidence>
<keyword evidence="2" id="KW-0378">Hydrolase</keyword>
<dbReference type="EMBL" id="CABL01000003">
    <property type="protein sequence ID" value="CBH74807.1"/>
    <property type="molecule type" value="Genomic_DNA"/>
</dbReference>
<dbReference type="Pfam" id="PF13487">
    <property type="entry name" value="HD_5"/>
    <property type="match status" value="1"/>
</dbReference>
<dbReference type="SMART" id="SM00471">
    <property type="entry name" value="HDc"/>
    <property type="match status" value="1"/>
</dbReference>
<organism evidence="2">
    <name type="scientific">mine drainage metagenome</name>
    <dbReference type="NCBI Taxonomy" id="410659"/>
    <lineage>
        <taxon>unclassified sequences</taxon>
        <taxon>metagenomes</taxon>
        <taxon>ecological metagenomes</taxon>
    </lineage>
</organism>
<dbReference type="CDD" id="cd00077">
    <property type="entry name" value="HDc"/>
    <property type="match status" value="1"/>
</dbReference>
<protein>
    <submittedName>
        <fullName evidence="2">Putative metal-dependent phosphohydrolase</fullName>
    </submittedName>
</protein>
<gene>
    <name evidence="2" type="ORF">CARN1_0438</name>
</gene>
<accession>E6PEC2</accession>
<evidence type="ECO:0000259" key="1">
    <source>
        <dbReference type="PROSITE" id="PS51832"/>
    </source>
</evidence>
<feature type="domain" description="HD-GYP" evidence="1">
    <location>
        <begin position="1"/>
        <end position="200"/>
    </location>
</feature>
<dbReference type="InterPro" id="IPR003607">
    <property type="entry name" value="HD/PDEase_dom"/>
</dbReference>
<comment type="caution">
    <text evidence="2">The sequence shown here is derived from an EMBL/GenBank/DDBJ whole genome shotgun (WGS) entry which is preliminary data.</text>
</comment>
<dbReference type="GO" id="GO:0016787">
    <property type="term" value="F:hydrolase activity"/>
    <property type="evidence" value="ECO:0007669"/>
    <property type="project" value="UniProtKB-KW"/>
</dbReference>
<sequence>MTQVDRAIHAAVEVRDEYTAVHGLQVARLVEELGRTIGLVSDEIDGLREAAHIHDVGKIGIPDNILLKSAALTSHEWEIMKNHSALGARIIAAQSSQHWKELRTATSIVKAILHHHEHFDGKGYPDGLAGDAIPLWSRIILIADCYDALTETRAYRPSLTHEAALELMAEERGRVSDPELFDVFARTIDESPWKAIVPKRHL</sequence>